<evidence type="ECO:0000313" key="5">
    <source>
        <dbReference type="Proteomes" id="UP000199110"/>
    </source>
</evidence>
<evidence type="ECO:0000259" key="3">
    <source>
        <dbReference type="SMART" id="SM00822"/>
    </source>
</evidence>
<dbReference type="PROSITE" id="PS00061">
    <property type="entry name" value="ADH_SHORT"/>
    <property type="match status" value="1"/>
</dbReference>
<dbReference type="STRING" id="390807.SAMN04488095_2384"/>
<dbReference type="InterPro" id="IPR002347">
    <property type="entry name" value="SDR_fam"/>
</dbReference>
<comment type="similarity">
    <text evidence="1">Belongs to the short-chain dehydrogenases/reductases (SDR) family.</text>
</comment>
<dbReference type="InterPro" id="IPR057326">
    <property type="entry name" value="KR_dom"/>
</dbReference>
<reference evidence="4 5" key="1">
    <citation type="submission" date="2016-10" db="EMBL/GenBank/DDBJ databases">
        <authorList>
            <person name="de Groot N.N."/>
        </authorList>
    </citation>
    <scope>NUCLEOTIDE SEQUENCE [LARGE SCALE GENOMIC DNA]</scope>
    <source>
        <strain evidence="4 5">DSM 19073</strain>
    </source>
</reference>
<gene>
    <name evidence="4" type="ORF">SAMN04488095_2384</name>
</gene>
<evidence type="ECO:0000256" key="1">
    <source>
        <dbReference type="ARBA" id="ARBA00006484"/>
    </source>
</evidence>
<dbReference type="Proteomes" id="UP000199110">
    <property type="component" value="Unassembled WGS sequence"/>
</dbReference>
<dbReference type="AlphaFoldDB" id="A0A1I3Q3C6"/>
<dbReference type="EMBL" id="FORA01000003">
    <property type="protein sequence ID" value="SFJ27656.1"/>
    <property type="molecule type" value="Genomic_DNA"/>
</dbReference>
<keyword evidence="5" id="KW-1185">Reference proteome</keyword>
<accession>A0A1I3Q3C6</accession>
<dbReference type="PANTHER" id="PTHR44196:SF1">
    <property type="entry name" value="DEHYDROGENASE_REDUCTASE SDR FAMILY MEMBER 7B"/>
    <property type="match status" value="1"/>
</dbReference>
<dbReference type="Pfam" id="PF00106">
    <property type="entry name" value="adh_short"/>
    <property type="match status" value="1"/>
</dbReference>
<dbReference type="GO" id="GO:0016491">
    <property type="term" value="F:oxidoreductase activity"/>
    <property type="evidence" value="ECO:0007669"/>
    <property type="project" value="UniProtKB-KW"/>
</dbReference>
<dbReference type="InterPro" id="IPR036291">
    <property type="entry name" value="NAD(P)-bd_dom_sf"/>
</dbReference>
<evidence type="ECO:0000313" key="4">
    <source>
        <dbReference type="EMBL" id="SFJ27656.1"/>
    </source>
</evidence>
<protein>
    <submittedName>
        <fullName evidence="4">NADP-dependent 3-hydroxy acid dehydrogenase YdfG</fullName>
    </submittedName>
</protein>
<dbReference type="Gene3D" id="3.40.50.720">
    <property type="entry name" value="NAD(P)-binding Rossmann-like Domain"/>
    <property type="match status" value="1"/>
</dbReference>
<dbReference type="SMART" id="SM00822">
    <property type="entry name" value="PKS_KR"/>
    <property type="match status" value="1"/>
</dbReference>
<feature type="domain" description="Ketoreductase" evidence="3">
    <location>
        <begin position="7"/>
        <end position="181"/>
    </location>
</feature>
<dbReference type="OrthoDB" id="335726at2"/>
<dbReference type="PRINTS" id="PR00081">
    <property type="entry name" value="GDHRDH"/>
</dbReference>
<organism evidence="4 5">
    <name type="scientific">Jannaschia pohangensis</name>
    <dbReference type="NCBI Taxonomy" id="390807"/>
    <lineage>
        <taxon>Bacteria</taxon>
        <taxon>Pseudomonadati</taxon>
        <taxon>Pseudomonadota</taxon>
        <taxon>Alphaproteobacteria</taxon>
        <taxon>Rhodobacterales</taxon>
        <taxon>Roseobacteraceae</taxon>
        <taxon>Jannaschia</taxon>
    </lineage>
</organism>
<dbReference type="GO" id="GO:0016020">
    <property type="term" value="C:membrane"/>
    <property type="evidence" value="ECO:0007669"/>
    <property type="project" value="TreeGrafter"/>
</dbReference>
<evidence type="ECO:0000256" key="2">
    <source>
        <dbReference type="ARBA" id="ARBA00023002"/>
    </source>
</evidence>
<keyword evidence="2" id="KW-0560">Oxidoreductase</keyword>
<dbReference type="PANTHER" id="PTHR44196">
    <property type="entry name" value="DEHYDROGENASE/REDUCTASE SDR FAMILY MEMBER 7B"/>
    <property type="match status" value="1"/>
</dbReference>
<dbReference type="InterPro" id="IPR020904">
    <property type="entry name" value="Sc_DH/Rdtase_CS"/>
</dbReference>
<sequence>MRDWTGKTYWLIGASDGLGAALAAKLSAAGAEVVLSARSEDKLAEVAAGLPGRSRVIPCDVSDRASVEAAAREIGHVDGMVFLAGVYWPQKAQDWDAEQVEAMLDINMTGAARAVGAVIGDMVKRDAGHIVLTGSLSGFRGLPGATGYGASKAGVMWLAEGMHADLRHTGVQIQVANPGFIKTRLTDKNDFDMPFLMTPEEAAQHMFELMNGDDFKKSFPTVFSWLFRGGQFLPDWLWYGLFARK</sequence>
<dbReference type="RefSeq" id="WP_092780773.1">
    <property type="nucleotide sequence ID" value="NZ_FORA01000003.1"/>
</dbReference>
<name>A0A1I3Q3C6_9RHOB</name>
<dbReference type="SUPFAM" id="SSF51735">
    <property type="entry name" value="NAD(P)-binding Rossmann-fold domains"/>
    <property type="match status" value="1"/>
</dbReference>
<proteinExistence type="inferred from homology"/>